<dbReference type="Proteomes" id="UP000501812">
    <property type="component" value="Chromosome"/>
</dbReference>
<dbReference type="InterPro" id="IPR010633">
    <property type="entry name" value="Phage_lambda_GpZ"/>
</dbReference>
<proteinExistence type="predicted"/>
<name>A0A858RNJ1_9BACT</name>
<reference evidence="1 2" key="1">
    <citation type="submission" date="2020-04" db="EMBL/GenBank/DDBJ databases">
        <title>Luteolibacter sp. G-1-1-1 isolated from soil.</title>
        <authorList>
            <person name="Dahal R.H."/>
        </authorList>
    </citation>
    <scope>NUCLEOTIDE SEQUENCE [LARGE SCALE GENOMIC DNA]</scope>
    <source>
        <strain evidence="1 2">G-1-1-1</strain>
    </source>
</reference>
<dbReference type="KEGG" id="luo:HHL09_20130"/>
<evidence type="ECO:0000313" key="1">
    <source>
        <dbReference type="EMBL" id="QJE97998.1"/>
    </source>
</evidence>
<organism evidence="1 2">
    <name type="scientific">Luteolibacter luteus</name>
    <dbReference type="NCBI Taxonomy" id="2728835"/>
    <lineage>
        <taxon>Bacteria</taxon>
        <taxon>Pseudomonadati</taxon>
        <taxon>Verrucomicrobiota</taxon>
        <taxon>Verrucomicrobiia</taxon>
        <taxon>Verrucomicrobiales</taxon>
        <taxon>Verrucomicrobiaceae</taxon>
        <taxon>Luteolibacter</taxon>
    </lineage>
</organism>
<gene>
    <name evidence="1" type="ORF">HHL09_20130</name>
</gene>
<dbReference type="RefSeq" id="WP_169456424.1">
    <property type="nucleotide sequence ID" value="NZ_CP051774.1"/>
</dbReference>
<dbReference type="Pfam" id="PF06763">
    <property type="entry name" value="Minor_tail_Z"/>
    <property type="match status" value="1"/>
</dbReference>
<dbReference type="EMBL" id="CP051774">
    <property type="protein sequence ID" value="QJE97998.1"/>
    <property type="molecule type" value="Genomic_DNA"/>
</dbReference>
<evidence type="ECO:0000313" key="2">
    <source>
        <dbReference type="Proteomes" id="UP000501812"/>
    </source>
</evidence>
<keyword evidence="2" id="KW-1185">Reference proteome</keyword>
<dbReference type="AlphaFoldDB" id="A0A858RNJ1"/>
<accession>A0A858RNJ1</accession>
<sequence>MRRCSRQSSRCQAPKLYLRSPIESPTTVVMISVKSYIADVTRGLTELQRTVIPRVTQQALNKTGEAVRSRTQSDLAEEMKLRAKSALKQIVVIHKAVRLSGQVEVTVSDRKGLGLEATENTTVQVFFRGKGKSKRQVSQVFFKGKQLDGTFRIKQIGSLKKGIFKKGEGRYPSGNQRVTRLFTYQATQEFFHAKIDRIQDRIAPRRFEKEFDAALANELRKRGF</sequence>
<protein>
    <submittedName>
        <fullName evidence="1">Uncharacterized protein</fullName>
    </submittedName>
</protein>